<feature type="compositionally biased region" description="Basic and acidic residues" evidence="27">
    <location>
        <begin position="390"/>
        <end position="399"/>
    </location>
</feature>
<evidence type="ECO:0000256" key="11">
    <source>
        <dbReference type="ARBA" id="ARBA00022771"/>
    </source>
</evidence>
<comment type="subcellular location">
    <subcellularLocation>
        <location evidence="3">Cytoplasm</location>
    </subcellularLocation>
    <subcellularLocation>
        <location evidence="2">Nucleus</location>
    </subcellularLocation>
</comment>
<dbReference type="Pfam" id="PF00076">
    <property type="entry name" value="RRM_1"/>
    <property type="match status" value="1"/>
</dbReference>
<evidence type="ECO:0000313" key="31">
    <source>
        <dbReference type="EMBL" id="KNC26196.1"/>
    </source>
</evidence>
<dbReference type="InterPro" id="IPR003954">
    <property type="entry name" value="RRM_euk-type"/>
</dbReference>
<dbReference type="GO" id="GO:0016567">
    <property type="term" value="P:protein ubiquitination"/>
    <property type="evidence" value="ECO:0007669"/>
    <property type="project" value="TreeGrafter"/>
</dbReference>
<dbReference type="FunFam" id="3.30.40.10:FF:000006">
    <property type="entry name" value="CCR4-NOT transcription complex subunit 4"/>
    <property type="match status" value="1"/>
</dbReference>
<evidence type="ECO:0000256" key="1">
    <source>
        <dbReference type="ARBA" id="ARBA00000900"/>
    </source>
</evidence>
<evidence type="ECO:0000259" key="29">
    <source>
        <dbReference type="PROSITE" id="PS50102"/>
    </source>
</evidence>
<dbReference type="SUPFAM" id="SSF57850">
    <property type="entry name" value="RING/U-box"/>
    <property type="match status" value="1"/>
</dbReference>
<evidence type="ECO:0000256" key="5">
    <source>
        <dbReference type="ARBA" id="ARBA00012483"/>
    </source>
</evidence>
<feature type="domain" description="RRM" evidence="29">
    <location>
        <begin position="109"/>
        <end position="193"/>
    </location>
</feature>
<keyword evidence="9" id="KW-0808">Transferase</keyword>
<feature type="compositionally biased region" description="Polar residues" evidence="27">
    <location>
        <begin position="375"/>
        <end position="389"/>
    </location>
</feature>
<evidence type="ECO:0000256" key="10">
    <source>
        <dbReference type="ARBA" id="ARBA00022723"/>
    </source>
</evidence>
<evidence type="ECO:0000256" key="6">
    <source>
        <dbReference type="ARBA" id="ARBA00022481"/>
    </source>
</evidence>
<dbReference type="InterPro" id="IPR039780">
    <property type="entry name" value="Mot2"/>
</dbReference>
<feature type="region of interest" description="Disordered" evidence="27">
    <location>
        <begin position="688"/>
        <end position="708"/>
    </location>
</feature>
<feature type="region of interest" description="Disordered" evidence="27">
    <location>
        <begin position="430"/>
        <end position="541"/>
    </location>
</feature>
<dbReference type="PANTHER" id="PTHR12603:SF0">
    <property type="entry name" value="CCR4-NOT TRANSCRIPTION COMPLEX SUBUNIT 4"/>
    <property type="match status" value="1"/>
</dbReference>
<evidence type="ECO:0000256" key="3">
    <source>
        <dbReference type="ARBA" id="ARBA00004496"/>
    </source>
</evidence>
<evidence type="ECO:0000256" key="8">
    <source>
        <dbReference type="ARBA" id="ARBA00022553"/>
    </source>
</evidence>
<keyword evidence="17" id="KW-0539">Nucleus</keyword>
<feature type="domain" description="RING-type" evidence="28">
    <location>
        <begin position="14"/>
        <end position="57"/>
    </location>
</feature>
<dbReference type="FunFam" id="3.30.70.330:FF:000044">
    <property type="entry name" value="Putative ccr4-not transcription complex subunit 4"/>
    <property type="match status" value="1"/>
</dbReference>
<evidence type="ECO:0000256" key="16">
    <source>
        <dbReference type="ARBA" id="ARBA00023054"/>
    </source>
</evidence>
<dbReference type="PROSITE" id="PS50089">
    <property type="entry name" value="ZF_RING_2"/>
    <property type="match status" value="1"/>
</dbReference>
<evidence type="ECO:0000256" key="27">
    <source>
        <dbReference type="SAM" id="MobiDB-lite"/>
    </source>
</evidence>
<feature type="domain" description="C3H1-type" evidence="30">
    <location>
        <begin position="190"/>
        <end position="217"/>
    </location>
</feature>
<feature type="compositionally biased region" description="Polar residues" evidence="27">
    <location>
        <begin position="311"/>
        <end position="327"/>
    </location>
</feature>
<dbReference type="InterPro" id="IPR035979">
    <property type="entry name" value="RBD_domain_sf"/>
</dbReference>
<gene>
    <name evidence="31" type="ORF">FF38_03706</name>
</gene>
<keyword evidence="32" id="KW-1185">Reference proteome</keyword>
<evidence type="ECO:0000259" key="28">
    <source>
        <dbReference type="PROSITE" id="PS50089"/>
    </source>
</evidence>
<accession>A0A0L0C1P7</accession>
<evidence type="ECO:0000256" key="2">
    <source>
        <dbReference type="ARBA" id="ARBA00004123"/>
    </source>
</evidence>
<evidence type="ECO:0000256" key="15">
    <source>
        <dbReference type="ARBA" id="ARBA00022884"/>
    </source>
</evidence>
<dbReference type="SMART" id="SM00361">
    <property type="entry name" value="RRM_1"/>
    <property type="match status" value="1"/>
</dbReference>
<evidence type="ECO:0000256" key="26">
    <source>
        <dbReference type="PROSITE-ProRule" id="PRU00723"/>
    </source>
</evidence>
<dbReference type="Pfam" id="PF14570">
    <property type="entry name" value="zf-RING_4"/>
    <property type="match status" value="1"/>
</dbReference>
<comment type="subunit">
    <text evidence="19">Interacts with CNOT1 via its C-terminus but does not stably associate with the CCR4-NOT complex. Interacts (via RING domain) with UBE2D2. Interacts with ABCE1, PINK1 and PELO.</text>
</comment>
<dbReference type="SMART" id="SM00356">
    <property type="entry name" value="ZnF_C3H1"/>
    <property type="match status" value="1"/>
</dbReference>
<sequence>MNNLNNSVDEPVECPLCMEPLEVDDLNFFPCTCGYQICRFCWHRIRTDENELCPACRKEYPENPADFKPLTQEEMIAFKSQKRQRDQQRKQKITENRKHLANVRVVQKNLVFVVGLPPRLADADILKKHEYFGKYGKIHKVVINPSTAYAGVQGPSASAYVTYVHNSDALRAIQSVNNIMIDGRLIKTSLGTTKYCSHFMKNQQCPKGDCMYLHELGDPEASFTKEEMHQGKHQEYEKRLHDVLIASSGNSTSGCGVSTGSTSSLINVKNVESCKMSGVISSIPTSSSVSTNNVISSVLGSAPQKEAWPSLSISPVNQKEPSSNNGNKNKKERTKQDKNKSEKNSKIKNKNNNNSVSNPLHKEIDLPAIISNSSLESSTANNNSLAEPTSKSKVDKNTDRNQSNMSNRSNTKKELTSSTIVENEIKEFGKHSKTATTKSIHSDGNNDGYICKTRNDNNITKTDSQRSLSSSSNSSSSCIVTTSENNSIINESLSGKSSPISLNENNLNDECSKSPIKYKRTQASSSELDTNQDSNADENNLSKNCSKPYGYVENLFVDNEVPKHNNNIEQNNLCLNESPDNNRLEKIHFNESLLKESEEDNSITDAMSKLNLFDENSFFSSTSGILQQTMPLKLKQNEETIPNQLSTAPNLPDLINGIDGYQNTTNVSDFQTGSNNYLTSSDLSRQTSYLQYQQQQQQSNESSNDNVLQSSLFGTNMSKFFDFHKHQQQQKLQQHCLQMNGPNNVNGGL</sequence>
<evidence type="ECO:0000256" key="23">
    <source>
        <dbReference type="ARBA" id="ARBA00083547"/>
    </source>
</evidence>
<dbReference type="SUPFAM" id="SSF54928">
    <property type="entry name" value="RNA-binding domain, RBD"/>
    <property type="match status" value="1"/>
</dbReference>
<keyword evidence="14" id="KW-0832">Ubl conjugation</keyword>
<dbReference type="InterPro" id="IPR012677">
    <property type="entry name" value="Nucleotide-bd_a/b_plait_sf"/>
</dbReference>
<dbReference type="InterPro" id="IPR000504">
    <property type="entry name" value="RRM_dom"/>
</dbReference>
<evidence type="ECO:0000256" key="12">
    <source>
        <dbReference type="ARBA" id="ARBA00022786"/>
    </source>
</evidence>
<feature type="region of interest" description="Disordered" evidence="27">
    <location>
        <begin position="309"/>
        <end position="360"/>
    </location>
</feature>
<feature type="compositionally biased region" description="Polar residues" evidence="27">
    <location>
        <begin position="400"/>
        <end position="409"/>
    </location>
</feature>
<dbReference type="EC" id="2.3.2.27" evidence="5"/>
<comment type="pathway">
    <text evidence="4">Protein modification; protein ubiquitination.</text>
</comment>
<dbReference type="Gene3D" id="3.30.70.330">
    <property type="match status" value="1"/>
</dbReference>
<evidence type="ECO:0000259" key="30">
    <source>
        <dbReference type="PROSITE" id="PS50103"/>
    </source>
</evidence>
<reference evidence="31 32" key="1">
    <citation type="journal article" date="2015" name="Nat. Commun.">
        <title>Lucilia cuprina genome unlocks parasitic fly biology to underpin future interventions.</title>
        <authorList>
            <person name="Anstead C.A."/>
            <person name="Korhonen P.K."/>
            <person name="Young N.D."/>
            <person name="Hall R.S."/>
            <person name="Jex A.R."/>
            <person name="Murali S.C."/>
            <person name="Hughes D.S."/>
            <person name="Lee S.F."/>
            <person name="Perry T."/>
            <person name="Stroehlein A.J."/>
            <person name="Ansell B.R."/>
            <person name="Breugelmans B."/>
            <person name="Hofmann A."/>
            <person name="Qu J."/>
            <person name="Dugan S."/>
            <person name="Lee S.L."/>
            <person name="Chao H."/>
            <person name="Dinh H."/>
            <person name="Han Y."/>
            <person name="Doddapaneni H.V."/>
            <person name="Worley K.C."/>
            <person name="Muzny D.M."/>
            <person name="Ioannidis P."/>
            <person name="Waterhouse R.M."/>
            <person name="Zdobnov E.M."/>
            <person name="James P.J."/>
            <person name="Bagnall N.H."/>
            <person name="Kotze A.C."/>
            <person name="Gibbs R.A."/>
            <person name="Richards S."/>
            <person name="Batterham P."/>
            <person name="Gasser R.B."/>
        </authorList>
    </citation>
    <scope>NUCLEOTIDE SEQUENCE [LARGE SCALE GENOMIC DNA]</scope>
    <source>
        <strain evidence="31 32">LS</strain>
        <tissue evidence="31">Full body</tissue>
    </source>
</reference>
<evidence type="ECO:0000256" key="19">
    <source>
        <dbReference type="ARBA" id="ARBA00062432"/>
    </source>
</evidence>
<dbReference type="EMBL" id="JRES01001004">
    <property type="protein sequence ID" value="KNC26196.1"/>
    <property type="molecule type" value="Genomic_DNA"/>
</dbReference>
<dbReference type="GO" id="GO:0003723">
    <property type="term" value="F:RNA binding"/>
    <property type="evidence" value="ECO:0007669"/>
    <property type="project" value="UniProtKB-UniRule"/>
</dbReference>
<feature type="compositionally biased region" description="Low complexity" evidence="27">
    <location>
        <begin position="688"/>
        <end position="704"/>
    </location>
</feature>
<feature type="compositionally biased region" description="Polar residues" evidence="27">
    <location>
        <begin position="434"/>
        <end position="445"/>
    </location>
</feature>
<evidence type="ECO:0000256" key="21">
    <source>
        <dbReference type="ARBA" id="ARBA00075062"/>
    </source>
</evidence>
<comment type="function">
    <text evidence="18">Has E3 ubiquitin ligase activity, promoting ubiquitination and degradation of target proteins. Involved in activation of the JAK/STAT pathway. Catalyzes ubiquitination of methylated RBM15. Plays a role in quality control of translation of mitochondrial outer membrane-localized mRNA. As part of the PINK1-regulated signaling, upon mitochondria damage, ubiquitinates ABCE1 and thereby recruits autophagy receptors to the mitochondrial outer membrane to initiate mitophagy.</text>
</comment>
<comment type="caution">
    <text evidence="31">The sequence shown here is derived from an EMBL/GenBank/DDBJ whole genome shotgun (WGS) entry which is preliminary data.</text>
</comment>
<keyword evidence="6" id="KW-0488">Methylation</keyword>
<dbReference type="GO" id="GO:0005634">
    <property type="term" value="C:nucleus"/>
    <property type="evidence" value="ECO:0007669"/>
    <property type="project" value="UniProtKB-SubCell"/>
</dbReference>
<evidence type="ECO:0000256" key="4">
    <source>
        <dbReference type="ARBA" id="ARBA00004906"/>
    </source>
</evidence>
<feature type="compositionally biased region" description="Polar residues" evidence="27">
    <location>
        <begin position="521"/>
        <end position="541"/>
    </location>
</feature>
<evidence type="ECO:0000256" key="24">
    <source>
        <dbReference type="ARBA" id="ARBA00083942"/>
    </source>
</evidence>
<dbReference type="InterPro" id="IPR013083">
    <property type="entry name" value="Znf_RING/FYVE/PHD"/>
</dbReference>
<name>A0A0L0C1P7_LUCCU</name>
<keyword evidence="13 26" id="KW-0862">Zinc</keyword>
<feature type="zinc finger region" description="C3H1-type" evidence="26">
    <location>
        <begin position="190"/>
        <end position="217"/>
    </location>
</feature>
<dbReference type="InterPro" id="IPR000571">
    <property type="entry name" value="Znf_CCCH"/>
</dbReference>
<evidence type="ECO:0000256" key="20">
    <source>
        <dbReference type="ARBA" id="ARBA00071435"/>
    </source>
</evidence>
<keyword evidence="8" id="KW-0597">Phosphoprotein</keyword>
<keyword evidence="7" id="KW-0963">Cytoplasm</keyword>
<organism evidence="31 32">
    <name type="scientific">Lucilia cuprina</name>
    <name type="common">Green bottle fly</name>
    <name type="synonym">Australian sheep blowfly</name>
    <dbReference type="NCBI Taxonomy" id="7375"/>
    <lineage>
        <taxon>Eukaryota</taxon>
        <taxon>Metazoa</taxon>
        <taxon>Ecdysozoa</taxon>
        <taxon>Arthropoda</taxon>
        <taxon>Hexapoda</taxon>
        <taxon>Insecta</taxon>
        <taxon>Pterygota</taxon>
        <taxon>Neoptera</taxon>
        <taxon>Endopterygota</taxon>
        <taxon>Diptera</taxon>
        <taxon>Brachycera</taxon>
        <taxon>Muscomorpha</taxon>
        <taxon>Oestroidea</taxon>
        <taxon>Calliphoridae</taxon>
        <taxon>Luciliinae</taxon>
        <taxon>Lucilia</taxon>
    </lineage>
</organism>
<keyword evidence="10 26" id="KW-0479">Metal-binding</keyword>
<dbReference type="PROSITE" id="PS50102">
    <property type="entry name" value="RRM"/>
    <property type="match status" value="1"/>
</dbReference>
<evidence type="ECO:0000256" key="9">
    <source>
        <dbReference type="ARBA" id="ARBA00022679"/>
    </source>
</evidence>
<dbReference type="GO" id="GO:0008270">
    <property type="term" value="F:zinc ion binding"/>
    <property type="evidence" value="ECO:0007669"/>
    <property type="project" value="UniProtKB-KW"/>
</dbReference>
<feature type="region of interest" description="Disordered" evidence="27">
    <location>
        <begin position="375"/>
        <end position="418"/>
    </location>
</feature>
<feature type="compositionally biased region" description="Low complexity" evidence="27">
    <location>
        <begin position="460"/>
        <end position="492"/>
    </location>
</feature>
<protein>
    <recommendedName>
        <fullName evidence="20">CCR4-NOT transcription complex subunit 4</fullName>
        <ecNumber evidence="5">2.3.2.27</ecNumber>
    </recommendedName>
    <alternativeName>
        <fullName evidence="23">CCR4-associated factor 4</fullName>
    </alternativeName>
    <alternativeName>
        <fullName evidence="24">E3 ubiquitin-protein ligase CNOT4</fullName>
    </alternativeName>
    <alternativeName>
        <fullName evidence="21">Potential transcriptional repressor NOT4Hp</fullName>
    </alternativeName>
    <alternativeName>
        <fullName evidence="22">RING-type E3 ubiquitin transferase CNOT4</fullName>
    </alternativeName>
</protein>
<dbReference type="InterPro" id="IPR039515">
    <property type="entry name" value="NOT4_mRING-HC-C4C4"/>
</dbReference>
<dbReference type="CDD" id="cd12438">
    <property type="entry name" value="RRM_CNOT4"/>
    <property type="match status" value="1"/>
</dbReference>
<dbReference type="PROSITE" id="PS50103">
    <property type="entry name" value="ZF_C3H1"/>
    <property type="match status" value="1"/>
</dbReference>
<evidence type="ECO:0000256" key="25">
    <source>
        <dbReference type="PROSITE-ProRule" id="PRU00176"/>
    </source>
</evidence>
<dbReference type="GO" id="GO:0005829">
    <property type="term" value="C:cytosol"/>
    <property type="evidence" value="ECO:0007669"/>
    <property type="project" value="UniProtKB-ARBA"/>
</dbReference>
<feature type="compositionally biased region" description="Basic and acidic residues" evidence="27">
    <location>
        <begin position="334"/>
        <end position="345"/>
    </location>
</feature>
<dbReference type="GO" id="GO:0061630">
    <property type="term" value="F:ubiquitin protein ligase activity"/>
    <property type="evidence" value="ECO:0007669"/>
    <property type="project" value="UniProtKB-EC"/>
</dbReference>
<evidence type="ECO:0000256" key="7">
    <source>
        <dbReference type="ARBA" id="ARBA00022490"/>
    </source>
</evidence>
<keyword evidence="15 25" id="KW-0694">RNA-binding</keyword>
<dbReference type="OrthoDB" id="1923159at2759"/>
<keyword evidence="16" id="KW-0175">Coiled coil</keyword>
<dbReference type="Gene3D" id="3.30.40.10">
    <property type="entry name" value="Zinc/RING finger domain, C3HC4 (zinc finger)"/>
    <property type="match status" value="1"/>
</dbReference>
<proteinExistence type="predicted"/>
<evidence type="ECO:0000256" key="14">
    <source>
        <dbReference type="ARBA" id="ARBA00022843"/>
    </source>
</evidence>
<evidence type="ECO:0000256" key="13">
    <source>
        <dbReference type="ARBA" id="ARBA00022833"/>
    </source>
</evidence>
<keyword evidence="11 26" id="KW-0863">Zinc-finger</keyword>
<evidence type="ECO:0000313" key="32">
    <source>
        <dbReference type="Proteomes" id="UP000037069"/>
    </source>
</evidence>
<keyword evidence="12" id="KW-0833">Ubl conjugation pathway</keyword>
<dbReference type="InterPro" id="IPR001841">
    <property type="entry name" value="Znf_RING"/>
</dbReference>
<dbReference type="AlphaFoldDB" id="A0A0L0C1P7"/>
<dbReference type="InterPro" id="IPR034261">
    <property type="entry name" value="CNOT4_RRM"/>
</dbReference>
<feature type="compositionally biased region" description="Polar residues" evidence="27">
    <location>
        <begin position="493"/>
        <end position="509"/>
    </location>
</feature>
<dbReference type="CDD" id="cd16618">
    <property type="entry name" value="mRING-HC-C4C4_CNOT4"/>
    <property type="match status" value="1"/>
</dbReference>
<dbReference type="PANTHER" id="PTHR12603">
    <property type="entry name" value="CCR4-NOT TRANSCRIPTION COMPLEX RELATED"/>
    <property type="match status" value="1"/>
</dbReference>
<evidence type="ECO:0000256" key="18">
    <source>
        <dbReference type="ARBA" id="ARBA00057081"/>
    </source>
</evidence>
<dbReference type="Proteomes" id="UP000037069">
    <property type="component" value="Unassembled WGS sequence"/>
</dbReference>
<dbReference type="STRING" id="7375.A0A0L0C1P7"/>
<evidence type="ECO:0000256" key="22">
    <source>
        <dbReference type="ARBA" id="ARBA00077837"/>
    </source>
</evidence>
<comment type="catalytic activity">
    <reaction evidence="1">
        <text>S-ubiquitinyl-[E2 ubiquitin-conjugating enzyme]-L-cysteine + [acceptor protein]-L-lysine = [E2 ubiquitin-conjugating enzyme]-L-cysteine + N(6)-ubiquitinyl-[acceptor protein]-L-lysine.</text>
        <dbReference type="EC" id="2.3.2.27"/>
    </reaction>
</comment>
<dbReference type="GO" id="GO:0030014">
    <property type="term" value="C:CCR4-NOT complex"/>
    <property type="evidence" value="ECO:0007669"/>
    <property type="project" value="InterPro"/>
</dbReference>
<evidence type="ECO:0000256" key="17">
    <source>
        <dbReference type="ARBA" id="ARBA00023242"/>
    </source>
</evidence>